<keyword evidence="7" id="KW-0378">Hydrolase</keyword>
<dbReference type="RefSeq" id="WP_119438806.1">
    <property type="nucleotide sequence ID" value="NZ_QWGR01000008.1"/>
</dbReference>
<dbReference type="GO" id="GO:0044715">
    <property type="term" value="F:8-oxo-dGDP phosphatase activity"/>
    <property type="evidence" value="ECO:0007669"/>
    <property type="project" value="TreeGrafter"/>
</dbReference>
<dbReference type="PROSITE" id="PS51462">
    <property type="entry name" value="NUDIX"/>
    <property type="match status" value="1"/>
</dbReference>
<evidence type="ECO:0000256" key="8">
    <source>
        <dbReference type="ARBA" id="ARBA00022842"/>
    </source>
</evidence>
<dbReference type="OrthoDB" id="9810648at2"/>
<organism evidence="18 19">
    <name type="scientific">Maribellus luteus</name>
    <dbReference type="NCBI Taxonomy" id="2305463"/>
    <lineage>
        <taxon>Bacteria</taxon>
        <taxon>Pseudomonadati</taxon>
        <taxon>Bacteroidota</taxon>
        <taxon>Bacteroidia</taxon>
        <taxon>Marinilabiliales</taxon>
        <taxon>Prolixibacteraceae</taxon>
        <taxon>Maribellus</taxon>
    </lineage>
</organism>
<dbReference type="GO" id="GO:0006260">
    <property type="term" value="P:DNA replication"/>
    <property type="evidence" value="ECO:0007669"/>
    <property type="project" value="UniProtKB-KW"/>
</dbReference>
<evidence type="ECO:0000256" key="3">
    <source>
        <dbReference type="ARBA" id="ARBA00022457"/>
    </source>
</evidence>
<comment type="similarity">
    <text evidence="2">Belongs to the Nudix hydrolase family.</text>
</comment>
<evidence type="ECO:0000256" key="15">
    <source>
        <dbReference type="ARBA" id="ARBA00041979"/>
    </source>
</evidence>
<evidence type="ECO:0000256" key="1">
    <source>
        <dbReference type="ARBA" id="ARBA00001946"/>
    </source>
</evidence>
<name>A0A399STQ3_9BACT</name>
<keyword evidence="6" id="KW-0227">DNA damage</keyword>
<keyword evidence="4" id="KW-0235">DNA replication</keyword>
<keyword evidence="3" id="KW-0515">Mutator protein</keyword>
<feature type="domain" description="Nudix hydrolase" evidence="17">
    <location>
        <begin position="1"/>
        <end position="125"/>
    </location>
</feature>
<dbReference type="GO" id="GO:0044716">
    <property type="term" value="F:8-oxo-GDP phosphatase activity"/>
    <property type="evidence" value="ECO:0007669"/>
    <property type="project" value="TreeGrafter"/>
</dbReference>
<evidence type="ECO:0000256" key="7">
    <source>
        <dbReference type="ARBA" id="ARBA00022801"/>
    </source>
</evidence>
<dbReference type="GO" id="GO:0035539">
    <property type="term" value="F:8-oxo-7,8-dihydrodeoxyguanosine triphosphate pyrophosphatase activity"/>
    <property type="evidence" value="ECO:0007669"/>
    <property type="project" value="UniProtKB-EC"/>
</dbReference>
<evidence type="ECO:0000256" key="11">
    <source>
        <dbReference type="ARBA" id="ARBA00036904"/>
    </source>
</evidence>
<dbReference type="AlphaFoldDB" id="A0A399STQ3"/>
<accession>A0A399STQ3</accession>
<evidence type="ECO:0000256" key="5">
    <source>
        <dbReference type="ARBA" id="ARBA00022723"/>
    </source>
</evidence>
<dbReference type="InterPro" id="IPR015797">
    <property type="entry name" value="NUDIX_hydrolase-like_dom_sf"/>
</dbReference>
<dbReference type="EC" id="3.6.1.55" evidence="12"/>
<evidence type="ECO:0000256" key="10">
    <source>
        <dbReference type="ARBA" id="ARBA00035861"/>
    </source>
</evidence>
<dbReference type="Gene3D" id="3.90.79.10">
    <property type="entry name" value="Nucleoside Triphosphate Pyrophosphohydrolase"/>
    <property type="match status" value="1"/>
</dbReference>
<dbReference type="GO" id="GO:0008413">
    <property type="term" value="F:8-oxo-7,8-dihydroguanosine triphosphate pyrophosphatase activity"/>
    <property type="evidence" value="ECO:0007669"/>
    <property type="project" value="TreeGrafter"/>
</dbReference>
<keyword evidence="9" id="KW-0234">DNA repair</keyword>
<dbReference type="PANTHER" id="PTHR47707">
    <property type="entry name" value="8-OXO-DGTP DIPHOSPHATASE"/>
    <property type="match status" value="1"/>
</dbReference>
<dbReference type="PANTHER" id="PTHR47707:SF1">
    <property type="entry name" value="NUDIX HYDROLASE FAMILY PROTEIN"/>
    <property type="match status" value="1"/>
</dbReference>
<keyword evidence="5" id="KW-0479">Metal-binding</keyword>
<dbReference type="Pfam" id="PF00293">
    <property type="entry name" value="NUDIX"/>
    <property type="match status" value="1"/>
</dbReference>
<evidence type="ECO:0000256" key="14">
    <source>
        <dbReference type="ARBA" id="ARBA00041592"/>
    </source>
</evidence>
<sequence>MIQVTCAIIAEDGKILLAQNRADTDHAFQWEFPGGKIYGNESEEACIVREIREELEIEVAIIQRLAPVEFDYGHKQICLIPFLCSVKSGTLALNDHLNSKWCEPEELLKMDLSDADRALLEETNNWRLLEEYARKKQDNS</sequence>
<comment type="catalytic activity">
    <reaction evidence="10">
        <text>8-oxo-dGTP + H2O = 8-oxo-dGMP + diphosphate + H(+)</text>
        <dbReference type="Rhea" id="RHEA:31575"/>
        <dbReference type="ChEBI" id="CHEBI:15377"/>
        <dbReference type="ChEBI" id="CHEBI:15378"/>
        <dbReference type="ChEBI" id="CHEBI:33019"/>
        <dbReference type="ChEBI" id="CHEBI:63224"/>
        <dbReference type="ChEBI" id="CHEBI:77896"/>
        <dbReference type="EC" id="3.6.1.55"/>
    </reaction>
</comment>
<evidence type="ECO:0000256" key="9">
    <source>
        <dbReference type="ARBA" id="ARBA00023204"/>
    </source>
</evidence>
<dbReference type="GO" id="GO:0006281">
    <property type="term" value="P:DNA repair"/>
    <property type="evidence" value="ECO:0007669"/>
    <property type="project" value="UniProtKB-KW"/>
</dbReference>
<evidence type="ECO:0000256" key="2">
    <source>
        <dbReference type="ARBA" id="ARBA00005582"/>
    </source>
</evidence>
<evidence type="ECO:0000313" key="19">
    <source>
        <dbReference type="Proteomes" id="UP000265926"/>
    </source>
</evidence>
<evidence type="ECO:0000259" key="17">
    <source>
        <dbReference type="PROSITE" id="PS51462"/>
    </source>
</evidence>
<dbReference type="InterPro" id="IPR047127">
    <property type="entry name" value="MutT-like"/>
</dbReference>
<dbReference type="GO" id="GO:0046872">
    <property type="term" value="F:metal ion binding"/>
    <property type="evidence" value="ECO:0007669"/>
    <property type="project" value="UniProtKB-KW"/>
</dbReference>
<gene>
    <name evidence="18" type="ORF">D1614_15175</name>
</gene>
<protein>
    <recommendedName>
        <fullName evidence="13">8-oxo-dGTP diphosphatase</fullName>
        <ecNumber evidence="12">3.6.1.55</ecNumber>
    </recommendedName>
    <alternativeName>
        <fullName evidence="16">7,8-dihydro-8-oxoguanine-triphosphatase</fullName>
    </alternativeName>
    <alternativeName>
        <fullName evidence="15">Mutator protein MutT</fullName>
    </alternativeName>
    <alternativeName>
        <fullName evidence="14">dGTP pyrophosphohydrolase</fullName>
    </alternativeName>
</protein>
<evidence type="ECO:0000256" key="16">
    <source>
        <dbReference type="ARBA" id="ARBA00042798"/>
    </source>
</evidence>
<evidence type="ECO:0000256" key="13">
    <source>
        <dbReference type="ARBA" id="ARBA00040794"/>
    </source>
</evidence>
<reference evidence="18 19" key="1">
    <citation type="submission" date="2018-08" db="EMBL/GenBank/DDBJ databases">
        <title>Pallidiluteibacterium maritimus gen. nov., sp. nov., isolated from coastal sediment.</title>
        <authorList>
            <person name="Zhou L.Y."/>
        </authorList>
    </citation>
    <scope>NUCLEOTIDE SEQUENCE [LARGE SCALE GENOMIC DNA]</scope>
    <source>
        <strain evidence="18 19">XSD2</strain>
    </source>
</reference>
<evidence type="ECO:0000256" key="6">
    <source>
        <dbReference type="ARBA" id="ARBA00022763"/>
    </source>
</evidence>
<dbReference type="EMBL" id="QWGR01000008">
    <property type="protein sequence ID" value="RIJ47446.1"/>
    <property type="molecule type" value="Genomic_DNA"/>
</dbReference>
<evidence type="ECO:0000256" key="4">
    <source>
        <dbReference type="ARBA" id="ARBA00022705"/>
    </source>
</evidence>
<keyword evidence="8" id="KW-0460">Magnesium</keyword>
<comment type="caution">
    <text evidence="18">The sequence shown here is derived from an EMBL/GenBank/DDBJ whole genome shotgun (WGS) entry which is preliminary data.</text>
</comment>
<dbReference type="InterPro" id="IPR000086">
    <property type="entry name" value="NUDIX_hydrolase_dom"/>
</dbReference>
<keyword evidence="19" id="KW-1185">Reference proteome</keyword>
<comment type="cofactor">
    <cofactor evidence="1">
        <name>Mg(2+)</name>
        <dbReference type="ChEBI" id="CHEBI:18420"/>
    </cofactor>
</comment>
<proteinExistence type="inferred from homology"/>
<evidence type="ECO:0000313" key="18">
    <source>
        <dbReference type="EMBL" id="RIJ47446.1"/>
    </source>
</evidence>
<dbReference type="Proteomes" id="UP000265926">
    <property type="component" value="Unassembled WGS sequence"/>
</dbReference>
<dbReference type="SUPFAM" id="SSF55811">
    <property type="entry name" value="Nudix"/>
    <property type="match status" value="1"/>
</dbReference>
<dbReference type="CDD" id="cd03425">
    <property type="entry name" value="NUDIX_MutT_NudA_like"/>
    <property type="match status" value="1"/>
</dbReference>
<comment type="catalytic activity">
    <reaction evidence="11">
        <text>8-oxo-GTP + H2O = 8-oxo-GMP + diphosphate + H(+)</text>
        <dbReference type="Rhea" id="RHEA:67616"/>
        <dbReference type="ChEBI" id="CHEBI:15377"/>
        <dbReference type="ChEBI" id="CHEBI:15378"/>
        <dbReference type="ChEBI" id="CHEBI:33019"/>
        <dbReference type="ChEBI" id="CHEBI:143553"/>
        <dbReference type="ChEBI" id="CHEBI:145694"/>
    </reaction>
</comment>
<evidence type="ECO:0000256" key="12">
    <source>
        <dbReference type="ARBA" id="ARBA00038905"/>
    </source>
</evidence>